<organism evidence="1 2">
    <name type="scientific">Nitrosomonas nitrosa</name>
    <dbReference type="NCBI Taxonomy" id="52442"/>
    <lineage>
        <taxon>Bacteria</taxon>
        <taxon>Pseudomonadati</taxon>
        <taxon>Pseudomonadota</taxon>
        <taxon>Betaproteobacteria</taxon>
        <taxon>Nitrosomonadales</taxon>
        <taxon>Nitrosomonadaceae</taxon>
        <taxon>Nitrosomonas</taxon>
    </lineage>
</organism>
<comment type="caution">
    <text evidence="1">The sequence shown here is derived from an EMBL/GenBank/DDBJ whole genome shotgun (WGS) entry which is preliminary data.</text>
</comment>
<proteinExistence type="predicted"/>
<gene>
    <name evidence="1" type="ORF">NMYAN_110120</name>
</gene>
<dbReference type="Proteomes" id="UP000601736">
    <property type="component" value="Unassembled WGS sequence"/>
</dbReference>
<evidence type="ECO:0000313" key="2">
    <source>
        <dbReference type="Proteomes" id="UP000601736"/>
    </source>
</evidence>
<protein>
    <submittedName>
        <fullName evidence="1">Uncharacterized protein</fullName>
    </submittedName>
</protein>
<name>A0A8H8YXM4_9PROT</name>
<dbReference type="AlphaFoldDB" id="A0A8H8YXM4"/>
<reference evidence="1" key="1">
    <citation type="submission" date="2021-02" db="EMBL/GenBank/DDBJ databases">
        <authorList>
            <person name="Han P."/>
        </authorList>
    </citation>
    <scope>NUCLEOTIDE SEQUENCE</scope>
    <source>
        <strain evidence="1">Nitrosomonas nitrosa 18-3D</strain>
    </source>
</reference>
<accession>A0A8H8YXM4</accession>
<dbReference type="EMBL" id="CAJNAP010000003">
    <property type="protein sequence ID" value="CAE6491761.1"/>
    <property type="molecule type" value="Genomic_DNA"/>
</dbReference>
<evidence type="ECO:0000313" key="1">
    <source>
        <dbReference type="EMBL" id="CAE6491761.1"/>
    </source>
</evidence>
<sequence length="54" mass="6408">MRDSSNEKLKIRDIILVKKIGFNYSALFLFFAHPNIRNKNKIDIYCDSILITLY</sequence>